<dbReference type="Proteomes" id="UP000076929">
    <property type="component" value="Chromosome"/>
</dbReference>
<dbReference type="SUPFAM" id="SSF52317">
    <property type="entry name" value="Class I glutamine amidotransferase-like"/>
    <property type="match status" value="1"/>
</dbReference>
<name>A0A172QTM6_9CORY</name>
<keyword evidence="2" id="KW-0808">Transferase</keyword>
<dbReference type="STRING" id="1652495.ccrud_07505"/>
<evidence type="ECO:0000313" key="2">
    <source>
        <dbReference type="EMBL" id="ANE04065.1"/>
    </source>
</evidence>
<dbReference type="InterPro" id="IPR017926">
    <property type="entry name" value="GATASE"/>
</dbReference>
<dbReference type="RefSeq" id="WP_066565769.1">
    <property type="nucleotide sequence ID" value="NZ_CP015622.1"/>
</dbReference>
<dbReference type="Pfam" id="PF00117">
    <property type="entry name" value="GATase"/>
    <property type="match status" value="1"/>
</dbReference>
<proteinExistence type="predicted"/>
<keyword evidence="3" id="KW-1185">Reference proteome</keyword>
<sequence length="253" mass="27858">MVSVLLVQPRQGAAVAAAERRDFLQATGLKPQELTSRMLDSTTSRIGSLEGFDGVIVGGSPLNATNFEYSDWQRHVHRELGLLIDHPLPTIFVCYGNTFLTFYAGGHIGRTHPEASGPTTVLLTEAGQRDILTRDLPDSFTSFTGHTENSITAAPGHVVLATGPTCPVQMLRANKNTWSVQFHADMDAVGMKNRMDFYSNYGYFSPEDYERIIAELPTVDAIYANRVLRNFVEVCEGTRIANGLEHQQPALSE</sequence>
<evidence type="ECO:0000313" key="3">
    <source>
        <dbReference type="Proteomes" id="UP000076929"/>
    </source>
</evidence>
<dbReference type="GO" id="GO:0016740">
    <property type="term" value="F:transferase activity"/>
    <property type="evidence" value="ECO:0007669"/>
    <property type="project" value="UniProtKB-KW"/>
</dbReference>
<organism evidence="2 3">
    <name type="scientific">Corynebacterium crudilactis</name>
    <dbReference type="NCBI Taxonomy" id="1652495"/>
    <lineage>
        <taxon>Bacteria</taxon>
        <taxon>Bacillati</taxon>
        <taxon>Actinomycetota</taxon>
        <taxon>Actinomycetes</taxon>
        <taxon>Mycobacteriales</taxon>
        <taxon>Corynebacteriaceae</taxon>
        <taxon>Corynebacterium</taxon>
    </lineage>
</organism>
<dbReference type="EMBL" id="CP015622">
    <property type="protein sequence ID" value="ANE04065.1"/>
    <property type="molecule type" value="Genomic_DNA"/>
</dbReference>
<dbReference type="InterPro" id="IPR029062">
    <property type="entry name" value="Class_I_gatase-like"/>
</dbReference>
<dbReference type="PANTHER" id="PTHR42695:SF5">
    <property type="entry name" value="GLUTAMINE AMIDOTRANSFERASE YLR126C-RELATED"/>
    <property type="match status" value="1"/>
</dbReference>
<dbReference type="CDD" id="cd01741">
    <property type="entry name" value="GATase1_1"/>
    <property type="match status" value="1"/>
</dbReference>
<protein>
    <submittedName>
        <fullName evidence="2">Glutamine amidotransferase</fullName>
    </submittedName>
</protein>
<keyword evidence="2" id="KW-0315">Glutamine amidotransferase</keyword>
<dbReference type="Gene3D" id="3.40.50.880">
    <property type="match status" value="1"/>
</dbReference>
<accession>A0A172QTM6</accession>
<dbReference type="OrthoDB" id="5196541at2"/>
<reference evidence="2 3" key="1">
    <citation type="submission" date="2016-05" db="EMBL/GenBank/DDBJ databases">
        <title>Complete genome sequence of Corynebacterium crudilactis, a new Corynebacterium species isolated from raw cow's milk.</title>
        <authorList>
            <person name="Christian R."/>
            <person name="Zimmermann J."/>
            <person name="Lipski A."/>
            <person name="Kalinowski J."/>
        </authorList>
    </citation>
    <scope>NUCLEOTIDE SEQUENCE [LARGE SCALE GENOMIC DNA]</scope>
    <source>
        <strain evidence="2 3">JZ16</strain>
    </source>
</reference>
<evidence type="ECO:0000259" key="1">
    <source>
        <dbReference type="Pfam" id="PF00117"/>
    </source>
</evidence>
<dbReference type="KEGG" id="ccjz:ccrud_07505"/>
<dbReference type="NCBIfam" id="NF005743">
    <property type="entry name" value="PRK07567.1"/>
    <property type="match status" value="1"/>
</dbReference>
<dbReference type="GO" id="GO:0005829">
    <property type="term" value="C:cytosol"/>
    <property type="evidence" value="ECO:0007669"/>
    <property type="project" value="TreeGrafter"/>
</dbReference>
<dbReference type="AlphaFoldDB" id="A0A172QTM6"/>
<feature type="domain" description="Glutamine amidotransferase" evidence="1">
    <location>
        <begin position="41"/>
        <end position="184"/>
    </location>
</feature>
<dbReference type="InterPro" id="IPR044992">
    <property type="entry name" value="ChyE-like"/>
</dbReference>
<dbReference type="PANTHER" id="PTHR42695">
    <property type="entry name" value="GLUTAMINE AMIDOTRANSFERASE YLR126C-RELATED"/>
    <property type="match status" value="1"/>
</dbReference>
<gene>
    <name evidence="2" type="ORF">ccrud_07505</name>
</gene>